<dbReference type="CDD" id="cd10719">
    <property type="entry name" value="DnaJ_zf"/>
    <property type="match status" value="1"/>
</dbReference>
<gene>
    <name evidence="2" type="ORF">OKIOD_LOCUS6675</name>
</gene>
<keyword evidence="3" id="KW-1185">Reference proteome</keyword>
<dbReference type="EMBL" id="OU015569">
    <property type="protein sequence ID" value="CAG5097528.1"/>
    <property type="molecule type" value="Genomic_DNA"/>
</dbReference>
<protein>
    <submittedName>
        <fullName evidence="2">Oidioi.mRNA.OKI2018_I69.XSR.g15117.t1.cds</fullName>
    </submittedName>
</protein>
<sequence>MSKREALKALLDYIDDHCCWGRRPAKKLEVKSVTSSTAFKYQIASYTETRRIHGGWIDDDGEVSRMWDIAVPKPFYPEDEASNPVEYEVDSTYDTKLNHTEEVWTCHRCRGSGRVRCTRCRGSGRINRTDSEGRQYRANCPRCYGSGRVTCGTCDGSGRLVWYKVVVTTFKTIFDDYIFMTKMDDDVIHAATGDKIMFSAGRRVGAITHFEPEEVAQNSKRLVGRHRGLNNGRCNLWRMTHKLQSVPVFEVKYELDDDDGIFWIADYPAQCCCICNVPGCFNNCHKCNNCVLL</sequence>
<evidence type="ECO:0000313" key="2">
    <source>
        <dbReference type="EMBL" id="CAG5097528.1"/>
    </source>
</evidence>
<evidence type="ECO:0000313" key="3">
    <source>
        <dbReference type="Proteomes" id="UP001158576"/>
    </source>
</evidence>
<proteinExistence type="predicted"/>
<dbReference type="PANTHER" id="PTHR48465">
    <property type="entry name" value="PROTEIN SSUH2 HOMOLOG"/>
    <property type="match status" value="1"/>
</dbReference>
<dbReference type="InterPro" id="IPR052789">
    <property type="entry name" value="SSUH2_homolog"/>
</dbReference>
<feature type="domain" description="BSD2 cysteine rich" evidence="1">
    <location>
        <begin position="105"/>
        <end position="159"/>
    </location>
</feature>
<dbReference type="InterPro" id="IPR057453">
    <property type="entry name" value="BSD2_CRD"/>
</dbReference>
<reference evidence="2 3" key="1">
    <citation type="submission" date="2021-04" db="EMBL/GenBank/DDBJ databases">
        <authorList>
            <person name="Bliznina A."/>
        </authorList>
    </citation>
    <scope>NUCLEOTIDE SEQUENCE [LARGE SCALE GENOMIC DNA]</scope>
</reference>
<evidence type="ECO:0000259" key="1">
    <source>
        <dbReference type="Pfam" id="PF25436"/>
    </source>
</evidence>
<accession>A0ABN7SH09</accession>
<dbReference type="InterPro" id="IPR001305">
    <property type="entry name" value="HSP_DnaJ_Cys-rich_dom"/>
</dbReference>
<dbReference type="Pfam" id="PF25436">
    <property type="entry name" value="BSD2_CRD"/>
    <property type="match status" value="1"/>
</dbReference>
<dbReference type="Proteomes" id="UP001158576">
    <property type="component" value="Chromosome XSR"/>
</dbReference>
<dbReference type="Gene3D" id="2.10.230.10">
    <property type="entry name" value="Heat shock protein DnaJ, cysteine-rich domain"/>
    <property type="match status" value="1"/>
</dbReference>
<organism evidence="2 3">
    <name type="scientific">Oikopleura dioica</name>
    <name type="common">Tunicate</name>
    <dbReference type="NCBI Taxonomy" id="34765"/>
    <lineage>
        <taxon>Eukaryota</taxon>
        <taxon>Metazoa</taxon>
        <taxon>Chordata</taxon>
        <taxon>Tunicata</taxon>
        <taxon>Appendicularia</taxon>
        <taxon>Copelata</taxon>
        <taxon>Oikopleuridae</taxon>
        <taxon>Oikopleura</taxon>
    </lineage>
</organism>
<dbReference type="InterPro" id="IPR036410">
    <property type="entry name" value="HSP_DnaJ_Cys-rich_dom_sf"/>
</dbReference>
<dbReference type="PANTHER" id="PTHR48465:SF1">
    <property type="entry name" value="PROTEIN SSUH2 HOMOLOG"/>
    <property type="match status" value="1"/>
</dbReference>
<dbReference type="SUPFAM" id="SSF57938">
    <property type="entry name" value="DnaJ/Hsp40 cysteine-rich domain"/>
    <property type="match status" value="1"/>
</dbReference>
<name>A0ABN7SH09_OIKDI</name>